<dbReference type="InterPro" id="IPR050553">
    <property type="entry name" value="Thioredoxin_ResA/DsbE_sf"/>
</dbReference>
<dbReference type="GO" id="GO:0015036">
    <property type="term" value="F:disulfide oxidoreductase activity"/>
    <property type="evidence" value="ECO:0007669"/>
    <property type="project" value="InterPro"/>
</dbReference>
<accession>A0A3G4UJT3</accession>
<accession>A0A379ZW50</accession>
<reference evidence="7" key="2">
    <citation type="submission" date="2021-05" db="EMBL/GenBank/DDBJ databases">
        <title>Molecular characterization for Shewanella algae harboring chromosomal blaOXA-55-like strains isolated from clinical and environment sample.</title>
        <authorList>
            <person name="Ohama Y."/>
            <person name="Aoki K."/>
            <person name="Harada S."/>
            <person name="Moriya K."/>
            <person name="Ishii Y."/>
            <person name="Tateda K."/>
        </authorList>
    </citation>
    <scope>NUCLEOTIDE SEQUENCE</scope>
    <source>
        <strain evidence="7">TUM17379</strain>
    </source>
</reference>
<organism evidence="8 9">
    <name type="scientific">Shewanella algae</name>
    <dbReference type="NCBI Taxonomy" id="38313"/>
    <lineage>
        <taxon>Bacteria</taxon>
        <taxon>Pseudomonadati</taxon>
        <taxon>Pseudomonadota</taxon>
        <taxon>Gammaproteobacteria</taxon>
        <taxon>Alteromonadales</taxon>
        <taxon>Shewanellaceae</taxon>
        <taxon>Shewanella</taxon>
    </lineage>
</organism>
<proteinExistence type="inferred from homology"/>
<dbReference type="InterPro" id="IPR004799">
    <property type="entry name" value="Periplasmic_diS_OxRdtase_DsbE"/>
</dbReference>
<comment type="similarity">
    <text evidence="2">Belongs to the thioredoxin family. DsbE subfamily.</text>
</comment>
<sequence>MKKLILFIPLILFLLMGIFLYKGLFLNPQQLDSALEGKPVPAFQLEKLETPGEMITNEDLKGKVSMLNVWATWCPSCKYEHPYLMQLARQNLVPIYGINYRDERALAVRELSRQGDPYTLNIYDKDGRLGLDLGVYGAPESFIVDHNGVIRYRYAGPVDMRVWKETLYPMIQQLQAEAAKDKAS</sequence>
<dbReference type="InterPro" id="IPR017937">
    <property type="entry name" value="Thioredoxin_CS"/>
</dbReference>
<dbReference type="InterPro" id="IPR013740">
    <property type="entry name" value="Redoxin"/>
</dbReference>
<protein>
    <submittedName>
        <fullName evidence="8">Cytochrome c biogenesis protein CcmG</fullName>
    </submittedName>
    <submittedName>
        <fullName evidence="7">Thiol:disulfide interchange protein</fullName>
    </submittedName>
</protein>
<dbReference type="GO" id="GO:0030288">
    <property type="term" value="C:outer membrane-bounded periplasmic space"/>
    <property type="evidence" value="ECO:0007669"/>
    <property type="project" value="InterPro"/>
</dbReference>
<evidence type="ECO:0000256" key="2">
    <source>
        <dbReference type="ARBA" id="ARBA00007758"/>
    </source>
</evidence>
<reference evidence="8 9" key="1">
    <citation type="submission" date="2018-06" db="EMBL/GenBank/DDBJ databases">
        <authorList>
            <consortium name="Pathogen Informatics"/>
            <person name="Doyle S."/>
        </authorList>
    </citation>
    <scope>NUCLEOTIDE SEQUENCE [LARGE SCALE GENOMIC DNA]</scope>
    <source>
        <strain evidence="8 9">NCTC10738</strain>
    </source>
</reference>
<comment type="subcellular location">
    <subcellularLocation>
        <location evidence="1">Cell inner membrane</location>
        <topology evidence="1">Single-pass membrane protein</topology>
        <orientation evidence="1">Periplasmic side</orientation>
    </subcellularLocation>
</comment>
<dbReference type="KEGG" id="salg:BS332_05850"/>
<evidence type="ECO:0000256" key="4">
    <source>
        <dbReference type="ARBA" id="ARBA00023157"/>
    </source>
</evidence>
<evidence type="ECO:0000313" key="8">
    <source>
        <dbReference type="EMBL" id="SUI68312.1"/>
    </source>
</evidence>
<dbReference type="EMBL" id="AP024613">
    <property type="protein sequence ID" value="BCV43250.1"/>
    <property type="molecule type" value="Genomic_DNA"/>
</dbReference>
<dbReference type="Proteomes" id="UP000254069">
    <property type="component" value="Unassembled WGS sequence"/>
</dbReference>
<evidence type="ECO:0000256" key="3">
    <source>
        <dbReference type="ARBA" id="ARBA00022748"/>
    </source>
</evidence>
<keyword evidence="9" id="KW-1185">Reference proteome</keyword>
<dbReference type="PANTHER" id="PTHR42852:SF6">
    <property type="entry name" value="THIOL:DISULFIDE INTERCHANGE PROTEIN DSBE"/>
    <property type="match status" value="1"/>
</dbReference>
<evidence type="ECO:0000256" key="1">
    <source>
        <dbReference type="ARBA" id="ARBA00004383"/>
    </source>
</evidence>
<evidence type="ECO:0000259" key="6">
    <source>
        <dbReference type="PROSITE" id="PS51352"/>
    </source>
</evidence>
<dbReference type="InterPro" id="IPR036249">
    <property type="entry name" value="Thioredoxin-like_sf"/>
</dbReference>
<gene>
    <name evidence="8" type="primary">dsbE</name>
    <name evidence="7" type="synonym">ccmG</name>
    <name evidence="8" type="ORF">NCTC10738_01957</name>
    <name evidence="7" type="ORF">TUM17379_02680</name>
</gene>
<dbReference type="Gene3D" id="3.40.30.10">
    <property type="entry name" value="Glutaredoxin"/>
    <property type="match status" value="1"/>
</dbReference>
<dbReference type="Proteomes" id="UP000825078">
    <property type="component" value="Chromosome"/>
</dbReference>
<evidence type="ECO:0000256" key="5">
    <source>
        <dbReference type="ARBA" id="ARBA00023284"/>
    </source>
</evidence>
<dbReference type="EMBL" id="UGYO01000001">
    <property type="protein sequence ID" value="SUI68312.1"/>
    <property type="molecule type" value="Genomic_DNA"/>
</dbReference>
<dbReference type="PANTHER" id="PTHR42852">
    <property type="entry name" value="THIOL:DISULFIDE INTERCHANGE PROTEIN DSBE"/>
    <property type="match status" value="1"/>
</dbReference>
<dbReference type="PROSITE" id="PS00194">
    <property type="entry name" value="THIOREDOXIN_1"/>
    <property type="match status" value="1"/>
</dbReference>
<keyword evidence="3" id="KW-0201">Cytochrome c-type biogenesis</keyword>
<dbReference type="CDD" id="cd03010">
    <property type="entry name" value="TlpA_like_DsbE"/>
    <property type="match status" value="1"/>
</dbReference>
<feature type="domain" description="Thioredoxin" evidence="6">
    <location>
        <begin position="34"/>
        <end position="176"/>
    </location>
</feature>
<dbReference type="InterPro" id="IPR013766">
    <property type="entry name" value="Thioredoxin_domain"/>
</dbReference>
<dbReference type="Pfam" id="PF08534">
    <property type="entry name" value="Redoxin"/>
    <property type="match status" value="1"/>
</dbReference>
<dbReference type="NCBIfam" id="TIGR00385">
    <property type="entry name" value="dsbE"/>
    <property type="match status" value="1"/>
</dbReference>
<evidence type="ECO:0000313" key="7">
    <source>
        <dbReference type="EMBL" id="BCV43250.1"/>
    </source>
</evidence>
<keyword evidence="5" id="KW-0676">Redox-active center</keyword>
<dbReference type="GO" id="GO:0017004">
    <property type="term" value="P:cytochrome complex assembly"/>
    <property type="evidence" value="ECO:0007669"/>
    <property type="project" value="UniProtKB-KW"/>
</dbReference>
<name>A0A379ZW50_9GAMM</name>
<dbReference type="AlphaFoldDB" id="A0A379ZW50"/>
<evidence type="ECO:0000313" key="9">
    <source>
        <dbReference type="Proteomes" id="UP000254069"/>
    </source>
</evidence>
<dbReference type="PROSITE" id="PS51352">
    <property type="entry name" value="THIOREDOXIN_2"/>
    <property type="match status" value="1"/>
</dbReference>
<dbReference type="SUPFAM" id="SSF52833">
    <property type="entry name" value="Thioredoxin-like"/>
    <property type="match status" value="1"/>
</dbReference>
<dbReference type="RefSeq" id="WP_025011988.1">
    <property type="nucleotide sequence ID" value="NZ_AP024609.1"/>
</dbReference>
<dbReference type="GO" id="GO:0005886">
    <property type="term" value="C:plasma membrane"/>
    <property type="evidence" value="ECO:0007669"/>
    <property type="project" value="UniProtKB-SubCell"/>
</dbReference>
<dbReference type="GeneID" id="93807328"/>
<keyword evidence="4" id="KW-1015">Disulfide bond</keyword>